<dbReference type="SUPFAM" id="SSF52317">
    <property type="entry name" value="Class I glutamine amidotransferase-like"/>
    <property type="match status" value="1"/>
</dbReference>
<feature type="domain" description="DJ-1/PfpI" evidence="1">
    <location>
        <begin position="33"/>
        <end position="183"/>
    </location>
</feature>
<name>A0A1G5PCX3_9PSED</name>
<sequence length="240" mass="25830">MASLVRHCIWSNGRVAAKNPWIDSKPLVAPMHLAILTFEGFNELDSLIALGLLNRIKRPDWRVSLMAPTPFVTSMNGVRLERQAGFDELTDCTAVLVGSGSRTRELARDAALLEQLAVLDPGRQLIGAQCSGTLLLARLGLLDGVPGCTDLTTKPWVQEAGIEVLNQPFFARGNLATAGGCLASSYLAAWAIARLLGRDAAAEVLHYVAPVGEKEDYVQRALGNIEPYLSHPSREVASAC</sequence>
<dbReference type="PANTHER" id="PTHR43130:SF2">
    <property type="entry name" value="DJ-1_PFPI DOMAIN-CONTAINING PROTEIN"/>
    <property type="match status" value="1"/>
</dbReference>
<protein>
    <submittedName>
        <fullName evidence="2">DJ-1/PfpI family protein</fullName>
    </submittedName>
</protein>
<evidence type="ECO:0000259" key="1">
    <source>
        <dbReference type="Pfam" id="PF01965"/>
    </source>
</evidence>
<dbReference type="STRING" id="237610.BJP27_07055"/>
<dbReference type="InterPro" id="IPR029062">
    <property type="entry name" value="Class_I_gatase-like"/>
</dbReference>
<evidence type="ECO:0000313" key="2">
    <source>
        <dbReference type="EMBL" id="SCZ46941.1"/>
    </source>
</evidence>
<dbReference type="AlphaFoldDB" id="A0A1G5PCX3"/>
<dbReference type="eggNOG" id="COG0693">
    <property type="taxonomic scope" value="Bacteria"/>
</dbReference>
<dbReference type="GO" id="GO:0006355">
    <property type="term" value="P:regulation of DNA-templated transcription"/>
    <property type="evidence" value="ECO:0007669"/>
    <property type="project" value="TreeGrafter"/>
</dbReference>
<dbReference type="Gene3D" id="3.40.50.880">
    <property type="match status" value="1"/>
</dbReference>
<dbReference type="Pfam" id="PF01965">
    <property type="entry name" value="DJ-1_PfpI"/>
    <property type="match status" value="1"/>
</dbReference>
<gene>
    <name evidence="2" type="ORF">SAMN05216279_111141</name>
</gene>
<dbReference type="InterPro" id="IPR002818">
    <property type="entry name" value="DJ-1/PfpI"/>
</dbReference>
<dbReference type="PANTHER" id="PTHR43130">
    <property type="entry name" value="ARAC-FAMILY TRANSCRIPTIONAL REGULATOR"/>
    <property type="match status" value="1"/>
</dbReference>
<organism evidence="2 3">
    <name type="scientific">Pseudomonas oryzihabitans</name>
    <dbReference type="NCBI Taxonomy" id="47885"/>
    <lineage>
        <taxon>Bacteria</taxon>
        <taxon>Pseudomonadati</taxon>
        <taxon>Pseudomonadota</taxon>
        <taxon>Gammaproteobacteria</taxon>
        <taxon>Pseudomonadales</taxon>
        <taxon>Pseudomonadaceae</taxon>
        <taxon>Pseudomonas</taxon>
    </lineage>
</organism>
<comment type="caution">
    <text evidence="2">The sequence shown here is derived from an EMBL/GenBank/DDBJ whole genome shotgun (WGS) entry which is preliminary data.</text>
</comment>
<proteinExistence type="predicted"/>
<accession>A0A1G5PCX3</accession>
<dbReference type="EMBL" id="FMWB01000011">
    <property type="protein sequence ID" value="SCZ46941.1"/>
    <property type="molecule type" value="Genomic_DNA"/>
</dbReference>
<dbReference type="InterPro" id="IPR052158">
    <property type="entry name" value="INH-QAR"/>
</dbReference>
<dbReference type="Proteomes" id="UP000183046">
    <property type="component" value="Unassembled WGS sequence"/>
</dbReference>
<evidence type="ECO:0000313" key="3">
    <source>
        <dbReference type="Proteomes" id="UP000183046"/>
    </source>
</evidence>
<reference evidence="3" key="1">
    <citation type="submission" date="2016-10" db="EMBL/GenBank/DDBJ databases">
        <authorList>
            <person name="de Groot N.N."/>
        </authorList>
    </citation>
    <scope>NUCLEOTIDE SEQUENCE [LARGE SCALE GENOMIC DNA]</scope>
    <source>
        <strain evidence="3">DSM 15758</strain>
    </source>
</reference>